<feature type="region of interest" description="Disordered" evidence="2">
    <location>
        <begin position="28"/>
        <end position="62"/>
    </location>
</feature>
<accession>A0A850PQV3</accession>
<dbReference type="EMBL" id="JABFYL010000018">
    <property type="protein sequence ID" value="NVN49845.1"/>
    <property type="molecule type" value="Genomic_DNA"/>
</dbReference>
<comment type="caution">
    <text evidence="4">The sequence shown here is derived from an EMBL/GenBank/DDBJ whole genome shotgun (WGS) entry which is preliminary data.</text>
</comment>
<evidence type="ECO:0000313" key="4">
    <source>
        <dbReference type="EMBL" id="NVN49845.1"/>
    </source>
</evidence>
<evidence type="ECO:0000256" key="3">
    <source>
        <dbReference type="SAM" id="SignalP"/>
    </source>
</evidence>
<dbReference type="InterPro" id="IPR019674">
    <property type="entry name" value="Lipoprotein_LpqN/LpqT-like"/>
</dbReference>
<protein>
    <recommendedName>
        <fullName evidence="6">Lipoprotein LpqN</fullName>
    </recommendedName>
</protein>
<dbReference type="Pfam" id="PF10738">
    <property type="entry name" value="Lpp-LpqN"/>
    <property type="match status" value="1"/>
</dbReference>
<feature type="signal peptide" evidence="3">
    <location>
        <begin position="1"/>
        <end position="29"/>
    </location>
</feature>
<dbReference type="AlphaFoldDB" id="A0A850PQV3"/>
<feature type="compositionally biased region" description="Low complexity" evidence="2">
    <location>
        <begin position="28"/>
        <end position="53"/>
    </location>
</feature>
<organism evidence="4 5">
    <name type="scientific">Mycolicibacterium hippocampi</name>
    <dbReference type="NCBI Taxonomy" id="659824"/>
    <lineage>
        <taxon>Bacteria</taxon>
        <taxon>Bacillati</taxon>
        <taxon>Actinomycetota</taxon>
        <taxon>Actinomycetes</taxon>
        <taxon>Mycobacteriales</taxon>
        <taxon>Mycobacteriaceae</taxon>
        <taxon>Mycolicibacterium</taxon>
    </lineage>
</organism>
<dbReference type="PROSITE" id="PS51257">
    <property type="entry name" value="PROKAR_LIPOPROTEIN"/>
    <property type="match status" value="1"/>
</dbReference>
<dbReference type="Proteomes" id="UP000570517">
    <property type="component" value="Unassembled WGS sequence"/>
</dbReference>
<feature type="chain" id="PRO_5032684593" description="Lipoprotein LpqN" evidence="3">
    <location>
        <begin position="30"/>
        <end position="233"/>
    </location>
</feature>
<dbReference type="Gene3D" id="3.40.1000.10">
    <property type="entry name" value="Mog1/PsbP, alpha/beta/alpha sandwich"/>
    <property type="match status" value="1"/>
</dbReference>
<evidence type="ECO:0000256" key="1">
    <source>
        <dbReference type="ARBA" id="ARBA00022729"/>
    </source>
</evidence>
<sequence>MGTQTTKVVLGTAAIVLTLGLAGCGTDSATEATTSEQTTTSSSAETSSAPTSTPGQAEQPATTVGDYLDENGITQIMVSRGDATAPQLDLPTPPGWMDVGPNTPKDAYGAIVLESAAGGPNPPVIVASMARLSGGEVDPARILELAPNAVRNQPGYDGPETGSPGTLSGFDAAQIAGTLYKDGQSVFVARKTVVIPGTDATYLLAIDAQGTADQQQALLEAMSVIDAETTIQP</sequence>
<keyword evidence="5" id="KW-1185">Reference proteome</keyword>
<evidence type="ECO:0000313" key="5">
    <source>
        <dbReference type="Proteomes" id="UP000570517"/>
    </source>
</evidence>
<name>A0A850PQV3_9MYCO</name>
<keyword evidence="1 3" id="KW-0732">Signal</keyword>
<gene>
    <name evidence="4" type="ORF">HLY00_146</name>
</gene>
<evidence type="ECO:0008006" key="6">
    <source>
        <dbReference type="Google" id="ProtNLM"/>
    </source>
</evidence>
<proteinExistence type="predicted"/>
<evidence type="ECO:0000256" key="2">
    <source>
        <dbReference type="SAM" id="MobiDB-lite"/>
    </source>
</evidence>
<reference evidence="4 5" key="1">
    <citation type="submission" date="2020-05" db="EMBL/GenBank/DDBJ databases">
        <title>Draft genome sequence of Mycobacterium hippocampi DL, isolated from European seabass, Dicentrarchus labrax, reared in fish farms.</title>
        <authorList>
            <person name="Stathopoulou P."/>
            <person name="Asimakis E."/>
            <person name="Tzokas K."/>
            <person name="Batargias C."/>
            <person name="Tsiamis G."/>
        </authorList>
    </citation>
    <scope>NUCLEOTIDE SEQUENCE [LARGE SCALE GENOMIC DNA]</scope>
    <source>
        <strain evidence="4 5">DL</strain>
    </source>
</reference>
<dbReference type="RefSeq" id="WP_178358202.1">
    <property type="nucleotide sequence ID" value="NZ_JABFYL010000018.1"/>
</dbReference>